<name>A0A212K0X3_9BACT</name>
<sequence length="61" mass="7106">MKTFIVTFSVEGEIHNLEFSDNIHNKKTREINAKVWINDYVKNQLGKEGVVYQIISINPIE</sequence>
<reference evidence="1" key="1">
    <citation type="submission" date="2016-04" db="EMBL/GenBank/DDBJ databases">
        <authorList>
            <person name="Evans L.H."/>
            <person name="Alamgir A."/>
            <person name="Owens N."/>
            <person name="Weber N.D."/>
            <person name="Virtaneva K."/>
            <person name="Barbian K."/>
            <person name="Babar A."/>
            <person name="Rosenke K."/>
        </authorList>
    </citation>
    <scope>NUCLEOTIDE SEQUENCE</scope>
    <source>
        <strain evidence="1">86-2</strain>
    </source>
</reference>
<dbReference type="RefSeq" id="WP_296950724.1">
    <property type="nucleotide sequence ID" value="NZ_LT599021.1"/>
</dbReference>
<protein>
    <submittedName>
        <fullName evidence="1">Uncharacterized protein</fullName>
    </submittedName>
</protein>
<proteinExistence type="predicted"/>
<organism evidence="1">
    <name type="scientific">uncultured Dysgonomonas sp</name>
    <dbReference type="NCBI Taxonomy" id="206096"/>
    <lineage>
        <taxon>Bacteria</taxon>
        <taxon>Pseudomonadati</taxon>
        <taxon>Bacteroidota</taxon>
        <taxon>Bacteroidia</taxon>
        <taxon>Bacteroidales</taxon>
        <taxon>Dysgonomonadaceae</taxon>
        <taxon>Dysgonomonas</taxon>
        <taxon>environmental samples</taxon>
    </lineage>
</organism>
<gene>
    <name evidence="1" type="ORF">KL86DYS2_12762</name>
</gene>
<dbReference type="EMBL" id="FLUL01000001">
    <property type="protein sequence ID" value="SBW05278.1"/>
    <property type="molecule type" value="Genomic_DNA"/>
</dbReference>
<dbReference type="AlphaFoldDB" id="A0A212K0X3"/>
<evidence type="ECO:0000313" key="1">
    <source>
        <dbReference type="EMBL" id="SBW05278.1"/>
    </source>
</evidence>
<accession>A0A212K0X3</accession>